<protein>
    <submittedName>
        <fullName evidence="1">Uncharacterized protein</fullName>
    </submittedName>
</protein>
<reference evidence="1" key="1">
    <citation type="submission" date="2014-11" db="EMBL/GenBank/DDBJ databases">
        <authorList>
            <person name="Amaro Gonzalez C."/>
        </authorList>
    </citation>
    <scope>NUCLEOTIDE SEQUENCE</scope>
</reference>
<dbReference type="EMBL" id="GBXM01081688">
    <property type="protein sequence ID" value="JAH26889.1"/>
    <property type="molecule type" value="Transcribed_RNA"/>
</dbReference>
<name>A0A0E9RCT3_ANGAN</name>
<reference evidence="1" key="2">
    <citation type="journal article" date="2015" name="Fish Shellfish Immunol.">
        <title>Early steps in the European eel (Anguilla anguilla)-Vibrio vulnificus interaction in the gills: Role of the RtxA13 toxin.</title>
        <authorList>
            <person name="Callol A."/>
            <person name="Pajuelo D."/>
            <person name="Ebbesson L."/>
            <person name="Teles M."/>
            <person name="MacKenzie S."/>
            <person name="Amaro C."/>
        </authorList>
    </citation>
    <scope>NUCLEOTIDE SEQUENCE</scope>
</reference>
<sequence length="70" mass="8056">MLVASVVIPPRHSSLGLLILRSRKLLLNHATKFWMYCKYAIGGDFWSRHATIAMSSAYLMEVRSLLFSWI</sequence>
<dbReference type="EMBL" id="GBXM01068011">
    <property type="protein sequence ID" value="JAH40566.1"/>
    <property type="molecule type" value="Transcribed_RNA"/>
</dbReference>
<dbReference type="AlphaFoldDB" id="A0A0E9RCT3"/>
<accession>A0A0E9RCT3</accession>
<proteinExistence type="predicted"/>
<organism evidence="1">
    <name type="scientific">Anguilla anguilla</name>
    <name type="common">European freshwater eel</name>
    <name type="synonym">Muraena anguilla</name>
    <dbReference type="NCBI Taxonomy" id="7936"/>
    <lineage>
        <taxon>Eukaryota</taxon>
        <taxon>Metazoa</taxon>
        <taxon>Chordata</taxon>
        <taxon>Craniata</taxon>
        <taxon>Vertebrata</taxon>
        <taxon>Euteleostomi</taxon>
        <taxon>Actinopterygii</taxon>
        <taxon>Neopterygii</taxon>
        <taxon>Teleostei</taxon>
        <taxon>Anguilliformes</taxon>
        <taxon>Anguillidae</taxon>
        <taxon>Anguilla</taxon>
    </lineage>
</organism>
<evidence type="ECO:0000313" key="1">
    <source>
        <dbReference type="EMBL" id="JAH26889.1"/>
    </source>
</evidence>